<keyword evidence="1" id="KW-0456">Lyase</keyword>
<dbReference type="Gene3D" id="3.20.20.140">
    <property type="entry name" value="Metal-dependent hydrolases"/>
    <property type="match status" value="1"/>
</dbReference>
<evidence type="ECO:0000256" key="1">
    <source>
        <dbReference type="ARBA" id="ARBA00023239"/>
    </source>
</evidence>
<sequence>MNTRDRKSPIHRGCSCCDLHWSRRGFLARLGAVGLTSTFASTAAFAQTRPALIDTHLHFYPPEYQKLWLGYEDARKQPHFPGQVAWTREKLVDDMDSNGVRTGILSIASTPGVWFDLGAAEAGRLARTCNDYAADMMRDHPGRFGLFATLSMLDIDATLKEIEYAIDTLKADGIGLQTSYGDKWLGNAAYRPVLEELNRRKAVVYVHPLVANCCSALSVGTFPAVIEVPHDTTRTVTSLLLSGSFARYRDIKWLFSHAGGTIPMMAGRINSFYGARPDLKEFAPEGIEGELRRLHYDTANATFAPSMAALLKLVPASQITYGTDYPYFGFGQFTQMQKLGLSAEDLDAIGHENATRLIPRLRA</sequence>
<organism evidence="3 4">
    <name type="scientific">Bradyrhizobium campsiandrae</name>
    <dbReference type="NCBI Taxonomy" id="1729892"/>
    <lineage>
        <taxon>Bacteria</taxon>
        <taxon>Pseudomonadati</taxon>
        <taxon>Pseudomonadota</taxon>
        <taxon>Alphaproteobacteria</taxon>
        <taxon>Hyphomicrobiales</taxon>
        <taxon>Nitrobacteraceae</taxon>
        <taxon>Bradyrhizobium</taxon>
    </lineage>
</organism>
<dbReference type="Proteomes" id="UP000639516">
    <property type="component" value="Unassembled WGS sequence"/>
</dbReference>
<dbReference type="InterPro" id="IPR032465">
    <property type="entry name" value="ACMSD"/>
</dbReference>
<gene>
    <name evidence="3" type="ORF">HA482_02780</name>
</gene>
<dbReference type="PROSITE" id="PS51318">
    <property type="entry name" value="TAT"/>
    <property type="match status" value="1"/>
</dbReference>
<evidence type="ECO:0000313" key="4">
    <source>
        <dbReference type="Proteomes" id="UP000639516"/>
    </source>
</evidence>
<dbReference type="Pfam" id="PF04909">
    <property type="entry name" value="Amidohydro_2"/>
    <property type="match status" value="1"/>
</dbReference>
<dbReference type="InterPro" id="IPR006680">
    <property type="entry name" value="Amidohydro-rel"/>
</dbReference>
<feature type="domain" description="Amidohydrolase-related" evidence="2">
    <location>
        <begin position="53"/>
        <end position="359"/>
    </location>
</feature>
<keyword evidence="4" id="KW-1185">Reference proteome</keyword>
<dbReference type="InterPro" id="IPR032466">
    <property type="entry name" value="Metal_Hydrolase"/>
</dbReference>
<dbReference type="RefSeq" id="WP_188097974.1">
    <property type="nucleotide sequence ID" value="NZ_JAANIH010000007.1"/>
</dbReference>
<comment type="caution">
    <text evidence="3">The sequence shown here is derived from an EMBL/GenBank/DDBJ whole genome shotgun (WGS) entry which is preliminary data.</text>
</comment>
<dbReference type="EMBL" id="JAATTO010000003">
    <property type="protein sequence ID" value="MBC9977143.1"/>
    <property type="molecule type" value="Genomic_DNA"/>
</dbReference>
<dbReference type="PANTHER" id="PTHR21240">
    <property type="entry name" value="2-AMINO-3-CARBOXYLMUCONATE-6-SEMIALDEHYDE DECARBOXYLASE"/>
    <property type="match status" value="1"/>
</dbReference>
<accession>A0ABR7U0N2</accession>
<protein>
    <submittedName>
        <fullName evidence="3">Amidohydrolase</fullName>
    </submittedName>
</protein>
<reference evidence="3 4" key="1">
    <citation type="journal article" date="2020" name="Arch. Microbiol.">
        <title>Bradyrhizobium campsiandrae sp. nov., a nitrogen-fixing bacterial strain isolated from a native leguminous tree from the Amazon adapted to flooded conditions.</title>
        <authorList>
            <person name="Cabral Michel D."/>
            <person name="Martins da Costa E."/>
            <person name="Azarias Guimaraes A."/>
            <person name="Soares de Carvalho T."/>
            <person name="Santos de Castro Caputo P."/>
            <person name="Willems A."/>
            <person name="de Souza Moreira F.M."/>
        </authorList>
    </citation>
    <scope>NUCLEOTIDE SEQUENCE [LARGE SCALE GENOMIC DNA]</scope>
    <source>
        <strain evidence="4">INPA 384B</strain>
    </source>
</reference>
<evidence type="ECO:0000313" key="3">
    <source>
        <dbReference type="EMBL" id="MBC9977143.1"/>
    </source>
</evidence>
<evidence type="ECO:0000259" key="2">
    <source>
        <dbReference type="Pfam" id="PF04909"/>
    </source>
</evidence>
<dbReference type="SUPFAM" id="SSF51556">
    <property type="entry name" value="Metallo-dependent hydrolases"/>
    <property type="match status" value="1"/>
</dbReference>
<proteinExistence type="predicted"/>
<dbReference type="InterPro" id="IPR006311">
    <property type="entry name" value="TAT_signal"/>
</dbReference>
<dbReference type="PANTHER" id="PTHR21240:SF28">
    <property type="entry name" value="ISO-OROTATE DECARBOXYLASE (EUROFUNG)"/>
    <property type="match status" value="1"/>
</dbReference>
<dbReference type="CDD" id="cd01292">
    <property type="entry name" value="metallo-dependent_hydrolases"/>
    <property type="match status" value="1"/>
</dbReference>
<name>A0ABR7U0N2_9BRAD</name>